<evidence type="ECO:0000256" key="3">
    <source>
        <dbReference type="ARBA" id="ARBA00022827"/>
    </source>
</evidence>
<dbReference type="Proteomes" id="UP000286931">
    <property type="component" value="Unassembled WGS sequence"/>
</dbReference>
<keyword evidence="3" id="KW-0274">FAD</keyword>
<evidence type="ECO:0000313" key="5">
    <source>
        <dbReference type="EMBL" id="GCD95584.1"/>
    </source>
</evidence>
<dbReference type="Pfam" id="PF21274">
    <property type="entry name" value="Rng_hyd_C"/>
    <property type="match status" value="1"/>
</dbReference>
<protein>
    <submittedName>
        <fullName evidence="5">FAD-dependent oxidoreductase</fullName>
    </submittedName>
</protein>
<evidence type="ECO:0000313" key="6">
    <source>
        <dbReference type="Proteomes" id="UP000286931"/>
    </source>
</evidence>
<dbReference type="Gene3D" id="3.30.9.10">
    <property type="entry name" value="D-Amino Acid Oxidase, subunit A, domain 2"/>
    <property type="match status" value="1"/>
</dbReference>
<dbReference type="PANTHER" id="PTHR43004:SF19">
    <property type="entry name" value="BINDING MONOOXYGENASE, PUTATIVE (JCVI)-RELATED"/>
    <property type="match status" value="1"/>
</dbReference>
<reference evidence="5 6" key="1">
    <citation type="submission" date="2018-12" db="EMBL/GenBank/DDBJ databases">
        <title>Draft genome sequence of Embleya hyalina NBRC 13850T.</title>
        <authorList>
            <person name="Komaki H."/>
            <person name="Hosoyama A."/>
            <person name="Kimura A."/>
            <person name="Ichikawa N."/>
            <person name="Tamura T."/>
        </authorList>
    </citation>
    <scope>NUCLEOTIDE SEQUENCE [LARGE SCALE GENOMIC DNA]</scope>
    <source>
        <strain evidence="5 6">NBRC 13850</strain>
    </source>
</reference>
<comment type="cofactor">
    <cofactor evidence="1">
        <name>FAD</name>
        <dbReference type="ChEBI" id="CHEBI:57692"/>
    </cofactor>
</comment>
<keyword evidence="2" id="KW-0285">Flavoprotein</keyword>
<accession>A0A401YLU5</accession>
<dbReference type="PRINTS" id="PR00420">
    <property type="entry name" value="RNGMNOXGNASE"/>
</dbReference>
<dbReference type="SUPFAM" id="SSF51905">
    <property type="entry name" value="FAD/NAD(P)-binding domain"/>
    <property type="match status" value="1"/>
</dbReference>
<dbReference type="PANTHER" id="PTHR43004">
    <property type="entry name" value="TRK SYSTEM POTASSIUM UPTAKE PROTEIN"/>
    <property type="match status" value="1"/>
</dbReference>
<dbReference type="InterPro" id="IPR002938">
    <property type="entry name" value="FAD-bd"/>
</dbReference>
<dbReference type="RefSeq" id="WP_126637696.1">
    <property type="nucleotide sequence ID" value="NZ_BIFH01000018.1"/>
</dbReference>
<proteinExistence type="predicted"/>
<dbReference type="Pfam" id="PF01494">
    <property type="entry name" value="FAD_binding_3"/>
    <property type="match status" value="1"/>
</dbReference>
<dbReference type="EMBL" id="BIFH01000018">
    <property type="protein sequence ID" value="GCD95584.1"/>
    <property type="molecule type" value="Genomic_DNA"/>
</dbReference>
<dbReference type="OrthoDB" id="8670884at2"/>
<dbReference type="Gene3D" id="3.50.50.60">
    <property type="entry name" value="FAD/NAD(P)-binding domain"/>
    <property type="match status" value="1"/>
</dbReference>
<keyword evidence="6" id="KW-1185">Reference proteome</keyword>
<dbReference type="Gene3D" id="3.40.30.120">
    <property type="match status" value="1"/>
</dbReference>
<sequence>MRVVDAEVEVLIVGGGPVGLTARALLERWGVQVLLVERHRELSPFPRSRLVNVRSMEIFRRLGLAARIRAAGFAPEYGRVRFRDTLYDRDFAGEAMVGVAAPVPESPEFGVLTSQDRLEPILLAAPGAPVRFGVEVVDVAEEHDGVLATLVDHGRDAELRVRARYLLGADGANSTVRQASGIGTTGPGALGPFTTVVFDADLRWCAEQPAGVYLTAHGTFAPLYPEGGWAWFGSTPATAEPTDWAEVVARALGPAADVKAEVLRVQPWVMNAFVAERFRHGRILLAGDAAHALPIFGGLGMNTGLADVHNLCWKLAGVLHGWADPVLVESYETERLPVAHRTLRQAVANTRLLIDVQNRRRERLDAGVAPTDAVELPWSEQYFAQLGLVLGATYRSGAVRSDGEAAPEPSDADTNYVPGAEPGRRMPHLWLEDGRSTLDAVGECFALLTPDPVRWEQRASVAHPLRIETLPDEHRELCGLGADGAVLVRPDGHVAARWRDGAGGGTTVGDTLATITGRG</sequence>
<comment type="caution">
    <text evidence="5">The sequence shown here is derived from an EMBL/GenBank/DDBJ whole genome shotgun (WGS) entry which is preliminary data.</text>
</comment>
<gene>
    <name evidence="5" type="ORF">EHYA_03259</name>
</gene>
<organism evidence="5 6">
    <name type="scientific">Embleya hyalina</name>
    <dbReference type="NCBI Taxonomy" id="516124"/>
    <lineage>
        <taxon>Bacteria</taxon>
        <taxon>Bacillati</taxon>
        <taxon>Actinomycetota</taxon>
        <taxon>Actinomycetes</taxon>
        <taxon>Kitasatosporales</taxon>
        <taxon>Streptomycetaceae</taxon>
        <taxon>Embleya</taxon>
    </lineage>
</organism>
<dbReference type="InterPro" id="IPR050641">
    <property type="entry name" value="RIFMO-like"/>
</dbReference>
<dbReference type="AlphaFoldDB" id="A0A401YLU5"/>
<dbReference type="InterPro" id="IPR036188">
    <property type="entry name" value="FAD/NAD-bd_sf"/>
</dbReference>
<evidence type="ECO:0000256" key="2">
    <source>
        <dbReference type="ARBA" id="ARBA00022630"/>
    </source>
</evidence>
<evidence type="ECO:0000259" key="4">
    <source>
        <dbReference type="Pfam" id="PF01494"/>
    </source>
</evidence>
<feature type="domain" description="FAD-binding" evidence="4">
    <location>
        <begin position="7"/>
        <end position="345"/>
    </location>
</feature>
<name>A0A401YLU5_9ACTN</name>
<dbReference type="GO" id="GO:0016709">
    <property type="term" value="F:oxidoreductase activity, acting on paired donors, with incorporation or reduction of molecular oxygen, NAD(P)H as one donor, and incorporation of one atom of oxygen"/>
    <property type="evidence" value="ECO:0007669"/>
    <property type="project" value="UniProtKB-ARBA"/>
</dbReference>
<dbReference type="GO" id="GO:0071949">
    <property type="term" value="F:FAD binding"/>
    <property type="evidence" value="ECO:0007669"/>
    <property type="project" value="InterPro"/>
</dbReference>
<evidence type="ECO:0000256" key="1">
    <source>
        <dbReference type="ARBA" id="ARBA00001974"/>
    </source>
</evidence>